<evidence type="ECO:0000256" key="6">
    <source>
        <dbReference type="ARBA" id="ARBA00023242"/>
    </source>
</evidence>
<dbReference type="GO" id="GO:0004521">
    <property type="term" value="F:RNA endonuclease activity"/>
    <property type="evidence" value="ECO:0007669"/>
    <property type="project" value="UniProtKB-UniRule"/>
</dbReference>
<dbReference type="Gene3D" id="3.40.50.1010">
    <property type="entry name" value="5'-nuclease"/>
    <property type="match status" value="1"/>
</dbReference>
<dbReference type="GO" id="GO:0005737">
    <property type="term" value="C:cytoplasm"/>
    <property type="evidence" value="ECO:0007669"/>
    <property type="project" value="UniProtKB-ARBA"/>
</dbReference>
<feature type="binding site" evidence="8">
    <location>
        <position position="348"/>
    </location>
    <ligand>
        <name>Zn(2+)</name>
        <dbReference type="ChEBI" id="CHEBI:29105"/>
    </ligand>
</feature>
<dbReference type="InterPro" id="IPR036283">
    <property type="entry name" value="NOB1_Zf-like_sf"/>
</dbReference>
<evidence type="ECO:0000313" key="12">
    <source>
        <dbReference type="EMBL" id="EFX01577.1"/>
    </source>
</evidence>
<accession>F0XL08</accession>
<dbReference type="GO" id="GO:0000502">
    <property type="term" value="C:proteasome complex"/>
    <property type="evidence" value="ECO:0007669"/>
    <property type="project" value="UniProtKB-KW"/>
</dbReference>
<keyword evidence="13" id="KW-1185">Reference proteome</keyword>
<dbReference type="GO" id="GO:0030688">
    <property type="term" value="C:preribosome, small subunit precursor"/>
    <property type="evidence" value="ECO:0007669"/>
    <property type="project" value="TreeGrafter"/>
</dbReference>
<dbReference type="Pfam" id="PF17146">
    <property type="entry name" value="PIN_6"/>
    <property type="match status" value="1"/>
</dbReference>
<feature type="binding site" evidence="8">
    <location>
        <position position="345"/>
    </location>
    <ligand>
        <name>Zn(2+)</name>
        <dbReference type="ChEBI" id="CHEBI:29105"/>
    </ligand>
</feature>
<evidence type="ECO:0000256" key="3">
    <source>
        <dbReference type="ARBA" id="ARBA00022723"/>
    </source>
</evidence>
<feature type="region of interest" description="Disordered" evidence="9">
    <location>
        <begin position="227"/>
        <end position="284"/>
    </location>
</feature>
<dbReference type="CDD" id="cd09876">
    <property type="entry name" value="PIN_Nob1-like"/>
    <property type="match status" value="1"/>
</dbReference>
<gene>
    <name evidence="12" type="ORF">CMQ_8043</name>
</gene>
<dbReference type="FunFam" id="3.40.50.1010:FF:000020">
    <property type="entry name" value="20S-pre-rRNA D-site endonuclease NOB1"/>
    <property type="match status" value="1"/>
</dbReference>
<dbReference type="GO" id="GO:0016787">
    <property type="term" value="F:hydrolase activity"/>
    <property type="evidence" value="ECO:0007669"/>
    <property type="project" value="UniProtKB-KW"/>
</dbReference>
<evidence type="ECO:0000259" key="10">
    <source>
        <dbReference type="Pfam" id="PF08772"/>
    </source>
</evidence>
<dbReference type="PANTHER" id="PTHR12814:SF2">
    <property type="entry name" value="RNA-BINDING PROTEIN NOB1"/>
    <property type="match status" value="1"/>
</dbReference>
<sequence length="471" mass="51365">MTASLEDAQASLPAQTRTEKSKVEGQPSVATSAPATAPTTAVLSSKPIYCLVVDTGPIIQNDPTVSTLLSQADELYTIPSVIEEIRDEVTRTRVETTLLPFLKLRSPKPESIKFVSDFARRTGDLEVLSRPDIHLLALTYELELENNGGDWRLRKTPAQKSVNGKSPAAIAAEAAAQTAEGAEKEAETANAVEAQQEPSEVLPEAQQAATLEEKVGALSLDGAIGEETEAAEEPQTEEAADEKEVEEVEEEEEADEDDGGGEWITPSNLKKHQAKERGGGNPEQPIQRRLQAALLTSDFAMQNVALRINLNLLSPALARITRVKTWVLRCHGCFAVTRQMTKQFCPSCGQATLTRTSCSTDQGGNFRLYLKRNFQFNKRGNVFSVPKPVHGSASGKLTDHSGGGHQGWGRELILSEDQPEYTKKVEEQRRLRVRDAMDEDYLPGLLTGVRSNAGSRVRVGAGRSVNARKRK</sequence>
<comment type="subcellular location">
    <subcellularLocation>
        <location evidence="7">Nucleus</location>
        <location evidence="7">Nucleolus</location>
    </subcellularLocation>
</comment>
<dbReference type="PANTHER" id="PTHR12814">
    <property type="entry name" value="RNA-BINDING PROTEIN NOB1"/>
    <property type="match status" value="1"/>
</dbReference>
<comment type="function">
    <text evidence="7">Required for the synthesis of 40S ribosome subunits. Has a role in processing 20S pre-rRNA into the mature 18S rRNA, where it is required for cleavage at the 3' end of the mature 18S rRNA (D-site). Accompanies the 20S pre-rRNA from the nucleus to the cytoplasm.</text>
</comment>
<feature type="region of interest" description="Disordered" evidence="9">
    <location>
        <begin position="1"/>
        <end position="37"/>
    </location>
</feature>
<reference evidence="12 13" key="1">
    <citation type="journal article" date="2011" name="Proc. Natl. Acad. Sci. U.S.A.">
        <title>Genome and transcriptome analyses of the mountain pine beetle-fungal symbiont Grosmannia clavigera, a lodgepole pine pathogen.</title>
        <authorList>
            <person name="DiGuistini S."/>
            <person name="Wang Y."/>
            <person name="Liao N.Y."/>
            <person name="Taylor G."/>
            <person name="Tanguay P."/>
            <person name="Feau N."/>
            <person name="Henrissat B."/>
            <person name="Chan S.K."/>
            <person name="Hesse-Orce U."/>
            <person name="Alamouti S.M."/>
            <person name="Tsui C.K.M."/>
            <person name="Docking R.T."/>
            <person name="Levasseur A."/>
            <person name="Haridas S."/>
            <person name="Robertson G."/>
            <person name="Birol I."/>
            <person name="Holt R.A."/>
            <person name="Marra M.A."/>
            <person name="Hamelin R.C."/>
            <person name="Hirst M."/>
            <person name="Jones S.J.M."/>
            <person name="Bohlmann J."/>
            <person name="Breuil C."/>
        </authorList>
    </citation>
    <scope>NUCLEOTIDE SEQUENCE [LARGE SCALE GENOMIC DNA]</scope>
    <source>
        <strain evidence="13">kw1407 / UAMH 11150</strain>
    </source>
</reference>
<dbReference type="PIRSF" id="PIRSF037125">
    <property type="entry name" value="D-site_20S_pre-rRNA_nuclease"/>
    <property type="match status" value="1"/>
</dbReference>
<proteinExistence type="inferred from homology"/>
<keyword evidence="4" id="KW-0378">Hydrolase</keyword>
<dbReference type="GO" id="GO:0030490">
    <property type="term" value="P:maturation of SSU-rRNA"/>
    <property type="evidence" value="ECO:0007669"/>
    <property type="project" value="TreeGrafter"/>
</dbReference>
<dbReference type="HOGENOM" id="CLU_024666_2_0_1"/>
<keyword evidence="5 7" id="KW-0862">Zinc</keyword>
<dbReference type="InterPro" id="IPR033411">
    <property type="entry name" value="Ribonuclease_PIN"/>
</dbReference>
<feature type="compositionally biased region" description="Low complexity" evidence="9">
    <location>
        <begin position="27"/>
        <end position="37"/>
    </location>
</feature>
<evidence type="ECO:0000256" key="4">
    <source>
        <dbReference type="ARBA" id="ARBA00022801"/>
    </source>
</evidence>
<dbReference type="GeneID" id="25981655"/>
<keyword evidence="6 7" id="KW-0539">Nucleus</keyword>
<comment type="similarity">
    <text evidence="1 7">Belongs to the NOB1 family.</text>
</comment>
<dbReference type="InterPro" id="IPR039907">
    <property type="entry name" value="NOB1"/>
</dbReference>
<dbReference type="OrthoDB" id="446759at2759"/>
<feature type="domain" description="Ribonuclease PIN" evidence="11">
    <location>
        <begin position="51"/>
        <end position="142"/>
    </location>
</feature>
<evidence type="ECO:0000259" key="11">
    <source>
        <dbReference type="Pfam" id="PF17146"/>
    </source>
</evidence>
<evidence type="ECO:0000256" key="7">
    <source>
        <dbReference type="PIRNR" id="PIRNR037125"/>
    </source>
</evidence>
<protein>
    <recommendedName>
        <fullName evidence="7">20S-pre-rRNA D-site endonuclease NOB1</fullName>
    </recommendedName>
</protein>
<dbReference type="FunCoup" id="F0XL08">
    <property type="interactions" value="931"/>
</dbReference>
<dbReference type="Gene3D" id="6.20.210.10">
    <property type="entry name" value="Nin one binding (NOB1), Zn-ribbon-like"/>
    <property type="match status" value="1"/>
</dbReference>
<evidence type="ECO:0000256" key="1">
    <source>
        <dbReference type="ARBA" id="ARBA00005858"/>
    </source>
</evidence>
<evidence type="ECO:0000256" key="2">
    <source>
        <dbReference type="ARBA" id="ARBA00022722"/>
    </source>
</evidence>
<evidence type="ECO:0000256" key="9">
    <source>
        <dbReference type="SAM" id="MobiDB-lite"/>
    </source>
</evidence>
<dbReference type="AlphaFoldDB" id="F0XL08"/>
<organism evidence="13">
    <name type="scientific">Grosmannia clavigera (strain kw1407 / UAMH 11150)</name>
    <name type="common">Blue stain fungus</name>
    <name type="synonym">Graphiocladiella clavigera</name>
    <dbReference type="NCBI Taxonomy" id="655863"/>
    <lineage>
        <taxon>Eukaryota</taxon>
        <taxon>Fungi</taxon>
        <taxon>Dikarya</taxon>
        <taxon>Ascomycota</taxon>
        <taxon>Pezizomycotina</taxon>
        <taxon>Sordariomycetes</taxon>
        <taxon>Sordariomycetidae</taxon>
        <taxon>Ophiostomatales</taxon>
        <taxon>Ophiostomataceae</taxon>
        <taxon>Leptographium</taxon>
    </lineage>
</organism>
<dbReference type="EMBL" id="GL629788">
    <property type="protein sequence ID" value="EFX01577.1"/>
    <property type="molecule type" value="Genomic_DNA"/>
</dbReference>
<dbReference type="Proteomes" id="UP000007796">
    <property type="component" value="Unassembled WGS sequence"/>
</dbReference>
<dbReference type="Pfam" id="PF08772">
    <property type="entry name" value="Zn_ribbon_NOB1"/>
    <property type="match status" value="1"/>
</dbReference>
<feature type="compositionally biased region" description="Acidic residues" evidence="9">
    <location>
        <begin position="227"/>
        <end position="260"/>
    </location>
</feature>
<evidence type="ECO:0000256" key="5">
    <source>
        <dbReference type="ARBA" id="ARBA00022833"/>
    </source>
</evidence>
<evidence type="ECO:0000256" key="8">
    <source>
        <dbReference type="PIRSR" id="PIRSR037125-1"/>
    </source>
</evidence>
<keyword evidence="2" id="KW-0540">Nuclease</keyword>
<keyword evidence="12" id="KW-0647">Proteasome</keyword>
<feature type="domain" description="Nin one binding (NOB1) Zn-ribbon-like" evidence="10">
    <location>
        <begin position="320"/>
        <end position="391"/>
    </location>
</feature>
<feature type="binding site" evidence="8">
    <location>
        <position position="333"/>
    </location>
    <ligand>
        <name>Zn(2+)</name>
        <dbReference type="ChEBI" id="CHEBI:29105"/>
    </ligand>
</feature>
<dbReference type="GO" id="GO:0005730">
    <property type="term" value="C:nucleolus"/>
    <property type="evidence" value="ECO:0007669"/>
    <property type="project" value="UniProtKB-SubCell"/>
</dbReference>
<feature type="region of interest" description="Disordered" evidence="9">
    <location>
        <begin position="178"/>
        <end position="206"/>
    </location>
</feature>
<dbReference type="SUPFAM" id="SSF144206">
    <property type="entry name" value="NOB1 zinc finger-like"/>
    <property type="match status" value="1"/>
</dbReference>
<dbReference type="STRING" id="655863.F0XL08"/>
<evidence type="ECO:0000313" key="13">
    <source>
        <dbReference type="Proteomes" id="UP000007796"/>
    </source>
</evidence>
<feature type="binding site" evidence="8">
    <location>
        <position position="330"/>
    </location>
    <ligand>
        <name>Zn(2+)</name>
        <dbReference type="ChEBI" id="CHEBI:29105"/>
    </ligand>
</feature>
<dbReference type="GO" id="GO:0046872">
    <property type="term" value="F:metal ion binding"/>
    <property type="evidence" value="ECO:0007669"/>
    <property type="project" value="UniProtKB-UniRule"/>
</dbReference>
<name>F0XL08_GROCL</name>
<dbReference type="eggNOG" id="KOG2463">
    <property type="taxonomic scope" value="Eukaryota"/>
</dbReference>
<dbReference type="RefSeq" id="XP_014171059.1">
    <property type="nucleotide sequence ID" value="XM_014315584.1"/>
</dbReference>
<dbReference type="InParanoid" id="F0XL08"/>
<dbReference type="InterPro" id="IPR017117">
    <property type="entry name" value="Nob1_euk"/>
</dbReference>
<keyword evidence="3 7" id="KW-0479">Metal-binding</keyword>
<dbReference type="InterPro" id="IPR014881">
    <property type="entry name" value="NOB1_Zn-bd"/>
</dbReference>